<keyword evidence="3" id="KW-1185">Reference proteome</keyword>
<comment type="similarity">
    <text evidence="1">Belongs to the phD/YefM antitoxin family.</text>
</comment>
<protein>
    <recommendedName>
        <fullName evidence="4">Prevent-host-death protein</fullName>
    </recommendedName>
</protein>
<reference evidence="2 3" key="1">
    <citation type="journal article" date="2013" name="PLoS ONE">
        <title>Identification and characterization of three novel lipases belonging to families II and V from Anaerovibrio lipolyticus 5ST.</title>
        <authorList>
            <person name="Prive F."/>
            <person name="Kaderbhai N.N."/>
            <person name="Girdwood S."/>
            <person name="Worgan H.J."/>
            <person name="Pinloche E."/>
            <person name="Scollan N.D."/>
            <person name="Huws S.A."/>
            <person name="Newbold C.J."/>
        </authorList>
    </citation>
    <scope>NUCLEOTIDE SEQUENCE [LARGE SCALE GENOMIC DNA]</scope>
    <source>
        <strain evidence="2 3">5S</strain>
    </source>
</reference>
<evidence type="ECO:0008006" key="4">
    <source>
        <dbReference type="Google" id="ProtNLM"/>
    </source>
</evidence>
<evidence type="ECO:0000313" key="3">
    <source>
        <dbReference type="Proteomes" id="UP000030993"/>
    </source>
</evidence>
<dbReference type="AlphaFoldDB" id="A0A0B2JVK1"/>
<accession>A0A0B2JVK1</accession>
<dbReference type="EMBL" id="JSCE01000102">
    <property type="protein sequence ID" value="KHM52360.1"/>
    <property type="molecule type" value="Genomic_DNA"/>
</dbReference>
<dbReference type="InterPro" id="IPR036165">
    <property type="entry name" value="YefM-like_sf"/>
</dbReference>
<dbReference type="eggNOG" id="COG2161">
    <property type="taxonomic scope" value="Bacteria"/>
</dbReference>
<dbReference type="RefSeq" id="WP_027396088.1">
    <property type="nucleotide sequence ID" value="NZ_JSCE01000102.1"/>
</dbReference>
<proteinExistence type="inferred from homology"/>
<organism evidence="2 3">
    <name type="scientific">Anaerovibrio lipolyticus</name>
    <dbReference type="NCBI Taxonomy" id="82374"/>
    <lineage>
        <taxon>Bacteria</taxon>
        <taxon>Bacillati</taxon>
        <taxon>Bacillota</taxon>
        <taxon>Negativicutes</taxon>
        <taxon>Selenomonadales</taxon>
        <taxon>Selenomonadaceae</taxon>
        <taxon>Anaerovibrio</taxon>
    </lineage>
</organism>
<sequence>MPTITPISDLRNYGNVLEKVEVGSPVYLTRNGRGAYSIRDMADEENFQKAEAMIQLMCELNAGLRSADEEGWVSEEELEKQLKLRRHGRK</sequence>
<dbReference type="STRING" id="82374.NZ47_05290"/>
<gene>
    <name evidence="2" type="ORF">NZ47_05290</name>
</gene>
<evidence type="ECO:0000313" key="2">
    <source>
        <dbReference type="EMBL" id="KHM52360.1"/>
    </source>
</evidence>
<evidence type="ECO:0000256" key="1">
    <source>
        <dbReference type="ARBA" id="ARBA00009981"/>
    </source>
</evidence>
<dbReference type="SUPFAM" id="SSF143120">
    <property type="entry name" value="YefM-like"/>
    <property type="match status" value="1"/>
</dbReference>
<name>A0A0B2JVK1_9FIRM</name>
<dbReference type="Proteomes" id="UP000030993">
    <property type="component" value="Unassembled WGS sequence"/>
</dbReference>
<comment type="caution">
    <text evidence="2">The sequence shown here is derived from an EMBL/GenBank/DDBJ whole genome shotgun (WGS) entry which is preliminary data.</text>
</comment>